<dbReference type="SUPFAM" id="SSF46785">
    <property type="entry name" value="Winged helix' DNA-binding domain"/>
    <property type="match status" value="1"/>
</dbReference>
<evidence type="ECO:0000256" key="3">
    <source>
        <dbReference type="ARBA" id="ARBA00023125"/>
    </source>
</evidence>
<name>A0A1R4GD10_9MICC</name>
<accession>A0A1R4GD10</accession>
<dbReference type="Proteomes" id="UP000195913">
    <property type="component" value="Unassembled WGS sequence"/>
</dbReference>
<keyword evidence="4" id="KW-0804">Transcription</keyword>
<dbReference type="SUPFAM" id="SSF53850">
    <property type="entry name" value="Periplasmic binding protein-like II"/>
    <property type="match status" value="1"/>
</dbReference>
<gene>
    <name evidence="6" type="ORF">FM101_09635</name>
</gene>
<dbReference type="RefSeq" id="WP_086998875.1">
    <property type="nucleotide sequence ID" value="NZ_FUHW01000033.1"/>
</dbReference>
<evidence type="ECO:0000256" key="1">
    <source>
        <dbReference type="ARBA" id="ARBA00009437"/>
    </source>
</evidence>
<evidence type="ECO:0000259" key="5">
    <source>
        <dbReference type="PROSITE" id="PS50931"/>
    </source>
</evidence>
<dbReference type="PROSITE" id="PS50931">
    <property type="entry name" value="HTH_LYSR"/>
    <property type="match status" value="1"/>
</dbReference>
<dbReference type="Pfam" id="PF00126">
    <property type="entry name" value="HTH_1"/>
    <property type="match status" value="1"/>
</dbReference>
<dbReference type="Gene3D" id="3.40.190.10">
    <property type="entry name" value="Periplasmic binding protein-like II"/>
    <property type="match status" value="2"/>
</dbReference>
<dbReference type="InterPro" id="IPR000847">
    <property type="entry name" value="LysR_HTH_N"/>
</dbReference>
<organism evidence="6 7">
    <name type="scientific">Arthrobacter rhombi</name>
    <dbReference type="NCBI Taxonomy" id="71253"/>
    <lineage>
        <taxon>Bacteria</taxon>
        <taxon>Bacillati</taxon>
        <taxon>Actinomycetota</taxon>
        <taxon>Actinomycetes</taxon>
        <taxon>Micrococcales</taxon>
        <taxon>Micrococcaceae</taxon>
        <taxon>Arthrobacter</taxon>
    </lineage>
</organism>
<evidence type="ECO:0000256" key="2">
    <source>
        <dbReference type="ARBA" id="ARBA00023015"/>
    </source>
</evidence>
<proteinExistence type="inferred from homology"/>
<dbReference type="InterPro" id="IPR036390">
    <property type="entry name" value="WH_DNA-bd_sf"/>
</dbReference>
<dbReference type="InterPro" id="IPR005119">
    <property type="entry name" value="LysR_subst-bd"/>
</dbReference>
<feature type="domain" description="HTH lysR-type" evidence="5">
    <location>
        <begin position="6"/>
        <end position="63"/>
    </location>
</feature>
<protein>
    <submittedName>
        <fullName evidence="6">LysR family transcriptional regulator YeiE</fullName>
    </submittedName>
</protein>
<dbReference type="EMBL" id="FUHW01000033">
    <property type="protein sequence ID" value="SJM66074.1"/>
    <property type="molecule type" value="Genomic_DNA"/>
</dbReference>
<evidence type="ECO:0000313" key="7">
    <source>
        <dbReference type="Proteomes" id="UP000195913"/>
    </source>
</evidence>
<dbReference type="Gene3D" id="1.10.10.10">
    <property type="entry name" value="Winged helix-like DNA-binding domain superfamily/Winged helix DNA-binding domain"/>
    <property type="match status" value="1"/>
</dbReference>
<dbReference type="PANTHER" id="PTHR30126:SF39">
    <property type="entry name" value="HTH-TYPE TRANSCRIPTIONAL REGULATOR CYSL"/>
    <property type="match status" value="1"/>
</dbReference>
<dbReference type="InterPro" id="IPR036388">
    <property type="entry name" value="WH-like_DNA-bd_sf"/>
</dbReference>
<dbReference type="PANTHER" id="PTHR30126">
    <property type="entry name" value="HTH-TYPE TRANSCRIPTIONAL REGULATOR"/>
    <property type="match status" value="1"/>
</dbReference>
<keyword evidence="7" id="KW-1185">Reference proteome</keyword>
<sequence>MGLNWPDLHALELLVAVVDEGSVGAGARSMGMAQSNASRLISRLEATAGTPLLQRGPRGSVPTARGVELAEAARTLLKQSRHFMGVLGAGKTAGPVELRVGASQTVAENLLPAWLAELRRRLPEVRVQLQVLNSAQVISKVQHGTLQLGFVETPHLPVGISAAVVQEDELAVVVGPEHPWSERHGSLGLQELARTPLVVRERGSGTREALEQLLAGREAAEPAQVLHSNAAVRIAVASGAGPAVLSELALREQLASGTLLRVPLDGETPHRPLTAVWLGPQRLAGPIAELVAIAAD</sequence>
<evidence type="ECO:0000256" key="4">
    <source>
        <dbReference type="ARBA" id="ARBA00023163"/>
    </source>
</evidence>
<dbReference type="AlphaFoldDB" id="A0A1R4GD10"/>
<reference evidence="6 7" key="1">
    <citation type="submission" date="2017-02" db="EMBL/GenBank/DDBJ databases">
        <authorList>
            <person name="Peterson S.W."/>
        </authorList>
    </citation>
    <scope>NUCLEOTIDE SEQUENCE [LARGE SCALE GENOMIC DNA]</scope>
    <source>
        <strain evidence="6 7">B Ar 00.02</strain>
    </source>
</reference>
<comment type="similarity">
    <text evidence="1">Belongs to the LysR transcriptional regulatory family.</text>
</comment>
<dbReference type="Pfam" id="PF03466">
    <property type="entry name" value="LysR_substrate"/>
    <property type="match status" value="1"/>
</dbReference>
<keyword evidence="2" id="KW-0805">Transcription regulation</keyword>
<keyword evidence="3" id="KW-0238">DNA-binding</keyword>
<dbReference type="GO" id="GO:0003700">
    <property type="term" value="F:DNA-binding transcription factor activity"/>
    <property type="evidence" value="ECO:0007669"/>
    <property type="project" value="InterPro"/>
</dbReference>
<evidence type="ECO:0000313" key="6">
    <source>
        <dbReference type="EMBL" id="SJM66074.1"/>
    </source>
</evidence>
<dbReference type="GO" id="GO:0000976">
    <property type="term" value="F:transcription cis-regulatory region binding"/>
    <property type="evidence" value="ECO:0007669"/>
    <property type="project" value="TreeGrafter"/>
</dbReference>